<dbReference type="OrthoDB" id="5054050at2"/>
<keyword evidence="1" id="KW-1133">Transmembrane helix</keyword>
<evidence type="ECO:0008006" key="4">
    <source>
        <dbReference type="Google" id="ProtNLM"/>
    </source>
</evidence>
<feature type="transmembrane region" description="Helical" evidence="1">
    <location>
        <begin position="319"/>
        <end position="343"/>
    </location>
</feature>
<name>A0A0M2HVN2_9MICO</name>
<organism evidence="2 3">
    <name type="scientific">Microbacterium hydrocarbonoxydans</name>
    <dbReference type="NCBI Taxonomy" id="273678"/>
    <lineage>
        <taxon>Bacteria</taxon>
        <taxon>Bacillati</taxon>
        <taxon>Actinomycetota</taxon>
        <taxon>Actinomycetes</taxon>
        <taxon>Micrococcales</taxon>
        <taxon>Microbacteriaceae</taxon>
        <taxon>Microbacterium</taxon>
    </lineage>
</organism>
<evidence type="ECO:0000313" key="2">
    <source>
        <dbReference type="EMBL" id="KJL48514.1"/>
    </source>
</evidence>
<gene>
    <name evidence="2" type="ORF">RS84_01275</name>
</gene>
<feature type="transmembrane region" description="Helical" evidence="1">
    <location>
        <begin position="40"/>
        <end position="60"/>
    </location>
</feature>
<dbReference type="AlphaFoldDB" id="A0A0M2HVN2"/>
<sequence length="354" mass="38291">MGDAVVEPVAVDLEPLRRNARLGDILAYERIVRMPLHRRFIVVLVAVLLFAVAMLAGLWFLGRSDILAVAPILGVFVVGYTVLAAVGFAWYAVGLGRRAKVAAFAWQNGWAYADLLENTRRPGAAFARVARGQERAVVACDDERMPFELGMHHSVARGQEGATIQRPFAFIELPLPSSVPHIVLANRRRSIIPTLGLGRGAARMELEGEFATVFRLIVPEGYQQDALYIFTPDLMARVLDLGSGAEIELVSDRLYVYLPARTRFDRADTMAAAVVIAEEFHRRFAARTELYRDDDAGELAARAGVSVGLRGQRLGGGGVSVIAIAATAGVLLLSAGFTAFSLFGGDILRSLGAS</sequence>
<accession>A0A0M2HVN2</accession>
<dbReference type="Proteomes" id="UP000033900">
    <property type="component" value="Unassembled WGS sequence"/>
</dbReference>
<keyword evidence="1" id="KW-0472">Membrane</keyword>
<keyword evidence="1" id="KW-0812">Transmembrane</keyword>
<proteinExistence type="predicted"/>
<comment type="caution">
    <text evidence="2">The sequence shown here is derived from an EMBL/GenBank/DDBJ whole genome shotgun (WGS) entry which is preliminary data.</text>
</comment>
<evidence type="ECO:0000256" key="1">
    <source>
        <dbReference type="SAM" id="Phobius"/>
    </source>
</evidence>
<dbReference type="PATRIC" id="fig|273678.4.peg.1273"/>
<dbReference type="EMBL" id="JYJB01000007">
    <property type="protein sequence ID" value="KJL48514.1"/>
    <property type="molecule type" value="Genomic_DNA"/>
</dbReference>
<feature type="transmembrane region" description="Helical" evidence="1">
    <location>
        <begin position="66"/>
        <end position="93"/>
    </location>
</feature>
<dbReference type="STRING" id="273678.RS84_01275"/>
<evidence type="ECO:0000313" key="3">
    <source>
        <dbReference type="Proteomes" id="UP000033900"/>
    </source>
</evidence>
<dbReference type="RefSeq" id="WP_052676243.1">
    <property type="nucleotide sequence ID" value="NZ_JYJB01000007.1"/>
</dbReference>
<reference evidence="2 3" key="1">
    <citation type="submission" date="2015-02" db="EMBL/GenBank/DDBJ databases">
        <title>Draft genome sequences of ten Microbacterium spp. with emphasis on heavy metal contaminated environments.</title>
        <authorList>
            <person name="Corretto E."/>
        </authorList>
    </citation>
    <scope>NUCLEOTIDE SEQUENCE [LARGE SCALE GENOMIC DNA]</scope>
    <source>
        <strain evidence="2 3">SA35</strain>
    </source>
</reference>
<keyword evidence="3" id="KW-1185">Reference proteome</keyword>
<protein>
    <recommendedName>
        <fullName evidence="4">DUF3137 domain-containing protein</fullName>
    </recommendedName>
</protein>